<dbReference type="HOGENOM" id="CLU_1628617_0_0_1"/>
<proteinExistence type="predicted"/>
<name>R7TIK3_CAPTE</name>
<evidence type="ECO:0000313" key="3">
    <source>
        <dbReference type="Proteomes" id="UP000014760"/>
    </source>
</evidence>
<accession>R7TIK3</accession>
<evidence type="ECO:0000313" key="2">
    <source>
        <dbReference type="EnsemblMetazoa" id="CapteP211258"/>
    </source>
</evidence>
<dbReference type="Proteomes" id="UP000014760">
    <property type="component" value="Unassembled WGS sequence"/>
</dbReference>
<reference evidence="3" key="1">
    <citation type="submission" date="2012-12" db="EMBL/GenBank/DDBJ databases">
        <authorList>
            <person name="Hellsten U."/>
            <person name="Grimwood J."/>
            <person name="Chapman J.A."/>
            <person name="Shapiro H."/>
            <person name="Aerts A."/>
            <person name="Otillar R.P."/>
            <person name="Terry A.Y."/>
            <person name="Boore J.L."/>
            <person name="Simakov O."/>
            <person name="Marletaz F."/>
            <person name="Cho S.-J."/>
            <person name="Edsinger-Gonzales E."/>
            <person name="Havlak P."/>
            <person name="Kuo D.-H."/>
            <person name="Larsson T."/>
            <person name="Lv J."/>
            <person name="Arendt D."/>
            <person name="Savage R."/>
            <person name="Osoegawa K."/>
            <person name="de Jong P."/>
            <person name="Lindberg D.R."/>
            <person name="Seaver E.C."/>
            <person name="Weisblat D.A."/>
            <person name="Putnam N.H."/>
            <person name="Grigoriev I.V."/>
            <person name="Rokhsar D.S."/>
        </authorList>
    </citation>
    <scope>NUCLEOTIDE SEQUENCE</scope>
    <source>
        <strain evidence="3">I ESC-2004</strain>
    </source>
</reference>
<reference evidence="1 3" key="2">
    <citation type="journal article" date="2013" name="Nature">
        <title>Insights into bilaterian evolution from three spiralian genomes.</title>
        <authorList>
            <person name="Simakov O."/>
            <person name="Marletaz F."/>
            <person name="Cho S.J."/>
            <person name="Edsinger-Gonzales E."/>
            <person name="Havlak P."/>
            <person name="Hellsten U."/>
            <person name="Kuo D.H."/>
            <person name="Larsson T."/>
            <person name="Lv J."/>
            <person name="Arendt D."/>
            <person name="Savage R."/>
            <person name="Osoegawa K."/>
            <person name="de Jong P."/>
            <person name="Grimwood J."/>
            <person name="Chapman J.A."/>
            <person name="Shapiro H."/>
            <person name="Aerts A."/>
            <person name="Otillar R.P."/>
            <person name="Terry A.Y."/>
            <person name="Boore J.L."/>
            <person name="Grigoriev I.V."/>
            <person name="Lindberg D.R."/>
            <person name="Seaver E.C."/>
            <person name="Weisblat D.A."/>
            <person name="Putnam N.H."/>
            <person name="Rokhsar D.S."/>
        </authorList>
    </citation>
    <scope>NUCLEOTIDE SEQUENCE</scope>
    <source>
        <strain evidence="1 3">I ESC-2004</strain>
    </source>
</reference>
<sequence length="163" mass="18207">MSDFNINQEHIQIIKALYDNAESAVLLNDHTDTEFRTAVGVKQGCLLSPIDRPTNEYVKDEEFFDLRLQAVEDDSLEYFASMADESDSAVVVAHAEVPFVGITSSTVSGQKAISLRSISFDTTLDKHQPLVLLRSSEVHQRTSGCFELLTDDRGCTPKDKYVF</sequence>
<gene>
    <name evidence="1" type="ORF">CAPTEDRAFT_211258</name>
</gene>
<dbReference type="AlphaFoldDB" id="R7TIK3"/>
<dbReference type="EMBL" id="AMQN01002609">
    <property type="status" value="NOT_ANNOTATED_CDS"/>
    <property type="molecule type" value="Genomic_DNA"/>
</dbReference>
<evidence type="ECO:0000313" key="1">
    <source>
        <dbReference type="EMBL" id="ELT93569.1"/>
    </source>
</evidence>
<dbReference type="OrthoDB" id="6255742at2759"/>
<organism evidence="1">
    <name type="scientific">Capitella teleta</name>
    <name type="common">Polychaete worm</name>
    <dbReference type="NCBI Taxonomy" id="283909"/>
    <lineage>
        <taxon>Eukaryota</taxon>
        <taxon>Metazoa</taxon>
        <taxon>Spiralia</taxon>
        <taxon>Lophotrochozoa</taxon>
        <taxon>Annelida</taxon>
        <taxon>Polychaeta</taxon>
        <taxon>Sedentaria</taxon>
        <taxon>Scolecida</taxon>
        <taxon>Capitellidae</taxon>
        <taxon>Capitella</taxon>
    </lineage>
</organism>
<reference evidence="2" key="3">
    <citation type="submission" date="2015-06" db="UniProtKB">
        <authorList>
            <consortium name="EnsemblMetazoa"/>
        </authorList>
    </citation>
    <scope>IDENTIFICATION</scope>
</reference>
<protein>
    <submittedName>
        <fullName evidence="1 2">Uncharacterized protein</fullName>
    </submittedName>
</protein>
<keyword evidence="3" id="KW-1185">Reference proteome</keyword>
<dbReference type="EMBL" id="KB309694">
    <property type="protein sequence ID" value="ELT93569.1"/>
    <property type="molecule type" value="Genomic_DNA"/>
</dbReference>
<dbReference type="EnsemblMetazoa" id="CapteT211258">
    <property type="protein sequence ID" value="CapteP211258"/>
    <property type="gene ID" value="CapteG211258"/>
</dbReference>